<proteinExistence type="predicted"/>
<dbReference type="PROSITE" id="PS50234">
    <property type="entry name" value="VWFA"/>
    <property type="match status" value="2"/>
</dbReference>
<feature type="transmembrane region" description="Helical" evidence="2">
    <location>
        <begin position="12"/>
        <end position="28"/>
    </location>
</feature>
<sequence>MWEHSFTFDSPGYLLLLLLLPLMWWWSYDSLSGLGYWRRLAALVFRSLVLTVIVLSLADIQYQRRNDQLTVIYLLDQSLSIPTDDRQDMVEFVNDSIMEHQDESRNDRYAVIVFGKDAAVEMPLVNVQLPLPTRTEAILDPEYTDLATAIQRAKAMFPADAAKRIVILSDGNENLGNARREARSASATGVSIDVVPVMLSARGEVSVEKLDVPANARRGQPFQMRVVMRNDAPEGSARPVKGKLRVIRKTGDREDPIIEQDIEVPPGKRVFTVPEEIDLPDFYTYEARFSPDDPAADGMTQNNTASAFTHVRGKGHVLLIENWEKQGEFDYLVDRLRAEDITVTVTTTDRLFSSLAELQRYDSIILTNVSRSSGTDADNVSSFSDDQISMLERNTRELGCGLIMLGGPDTFGAGGWTNTELEKVMPVDFEIKNAKVTPVGALVLMMHAGEMPQANYWQKRIAFESIKMLGSRDYCGLVQWNGNDSWLWGASQGGLIRVGPNRKMMLGRVDQMTIGDMPAFDGAMKMAATAFAGVKDAAVKHMIIISDGDPQPPTTATLNLLKQQQVKVTTVAVGSHGTLGSQEMQKIATFTGGKYYEVKSANALPKIYQRETRRIARPLVYEPKPPVQPQIVSQHEILDGFEGGVPPISGFVLTSVKDNPLVEVILRSPQPTTEKNATVLAAWTYGAGKAAALTTDAGKRWASDWTSWDNYDKFFSQLVRWSMRPTDDAGIFNIATNVRDGSTEVIVTALDEDDQFLNNQSLSGTVVAPDMTSIPFHIEQTAPGRYTGEFPSELAGSYLVVINPGSGKAPIRTGVNVGYSAEYRDYQTNMALLRTLAELAPKDAPRGTLVESGLNATEAELVEDENPFRRDLPPAISNQSIWPWLIVIGSCIFLGDVFVRRVQINFLWMNVFLAKVRDKLLRRQREAPVPETIGRLRSKKQEIGQQIERQRSASRFEGTAQSATGPSPLAKEPTTAPTPTKKPTPTADQLDAPTPESYTERLLKAKRDVWKERGGDPPSEKEK</sequence>
<dbReference type="Proteomes" id="UP000318437">
    <property type="component" value="Unassembled WGS sequence"/>
</dbReference>
<dbReference type="AlphaFoldDB" id="A0A5C6CSZ3"/>
<dbReference type="InterPro" id="IPR029062">
    <property type="entry name" value="Class_I_gatase-like"/>
</dbReference>
<keyword evidence="2" id="KW-0812">Transmembrane</keyword>
<feature type="compositionally biased region" description="Basic and acidic residues" evidence="1">
    <location>
        <begin position="998"/>
        <end position="1023"/>
    </location>
</feature>
<dbReference type="Gene3D" id="3.40.50.410">
    <property type="entry name" value="von Willebrand factor, type A domain"/>
    <property type="match status" value="1"/>
</dbReference>
<dbReference type="RefSeq" id="WP_146451436.1">
    <property type="nucleotide sequence ID" value="NZ_SJPS01000004.1"/>
</dbReference>
<dbReference type="SUPFAM" id="SSF53300">
    <property type="entry name" value="vWA-like"/>
    <property type="match status" value="2"/>
</dbReference>
<dbReference type="OrthoDB" id="9781333at2"/>
<evidence type="ECO:0000313" key="4">
    <source>
        <dbReference type="EMBL" id="TWU25869.1"/>
    </source>
</evidence>
<dbReference type="InterPro" id="IPR010768">
    <property type="entry name" value="GATase1-like"/>
</dbReference>
<keyword evidence="2" id="KW-0472">Membrane</keyword>
<name>A0A5C6CSZ3_9BACT</name>
<evidence type="ECO:0000256" key="1">
    <source>
        <dbReference type="SAM" id="MobiDB-lite"/>
    </source>
</evidence>
<dbReference type="InterPro" id="IPR002035">
    <property type="entry name" value="VWF_A"/>
</dbReference>
<dbReference type="PANTHER" id="PTHR37947">
    <property type="entry name" value="BLL2462 PROTEIN"/>
    <property type="match status" value="1"/>
</dbReference>
<dbReference type="SMART" id="SM00327">
    <property type="entry name" value="VWA"/>
    <property type="match status" value="2"/>
</dbReference>
<keyword evidence="2" id="KW-1133">Transmembrane helix</keyword>
<feature type="region of interest" description="Disordered" evidence="1">
    <location>
        <begin position="932"/>
        <end position="1023"/>
    </location>
</feature>
<feature type="compositionally biased region" description="Low complexity" evidence="1">
    <location>
        <begin position="968"/>
        <end position="987"/>
    </location>
</feature>
<dbReference type="PANTHER" id="PTHR37947:SF2">
    <property type="entry name" value="VON WILLEBRAND FACTOR TYPE A"/>
    <property type="match status" value="1"/>
</dbReference>
<dbReference type="EMBL" id="SJPS01000004">
    <property type="protein sequence ID" value="TWU25869.1"/>
    <property type="molecule type" value="Genomic_DNA"/>
</dbReference>
<reference evidence="4 5" key="1">
    <citation type="submission" date="2019-02" db="EMBL/GenBank/DDBJ databases">
        <title>Deep-cultivation of Planctomycetes and their phenomic and genomic characterization uncovers novel biology.</title>
        <authorList>
            <person name="Wiegand S."/>
            <person name="Jogler M."/>
            <person name="Boedeker C."/>
            <person name="Pinto D."/>
            <person name="Vollmers J."/>
            <person name="Rivas-Marin E."/>
            <person name="Kohn T."/>
            <person name="Peeters S.H."/>
            <person name="Heuer A."/>
            <person name="Rast P."/>
            <person name="Oberbeckmann S."/>
            <person name="Bunk B."/>
            <person name="Jeske O."/>
            <person name="Meyerdierks A."/>
            <person name="Storesund J.E."/>
            <person name="Kallscheuer N."/>
            <person name="Luecker S."/>
            <person name="Lage O.M."/>
            <person name="Pohl T."/>
            <person name="Merkel B.J."/>
            <person name="Hornburger P."/>
            <person name="Mueller R.-W."/>
            <person name="Bruemmer F."/>
            <person name="Labrenz M."/>
            <person name="Spormann A.M."/>
            <person name="Op Den Camp H."/>
            <person name="Overmann J."/>
            <person name="Amann R."/>
            <person name="Jetten M.S.M."/>
            <person name="Mascher T."/>
            <person name="Medema M.H."/>
            <person name="Devos D.P."/>
            <person name="Kaster A.-K."/>
            <person name="Ovreas L."/>
            <person name="Rohde M."/>
            <person name="Galperin M.Y."/>
            <person name="Jogler C."/>
        </authorList>
    </citation>
    <scope>NUCLEOTIDE SEQUENCE [LARGE SCALE GENOMIC DNA]</scope>
    <source>
        <strain evidence="4 5">Pla144</strain>
    </source>
</reference>
<dbReference type="Gene3D" id="3.40.50.880">
    <property type="match status" value="2"/>
</dbReference>
<dbReference type="Pfam" id="PF13519">
    <property type="entry name" value="VWA_2"/>
    <property type="match status" value="1"/>
</dbReference>
<evidence type="ECO:0000313" key="5">
    <source>
        <dbReference type="Proteomes" id="UP000318437"/>
    </source>
</evidence>
<dbReference type="CDD" id="cd00198">
    <property type="entry name" value="vWFA"/>
    <property type="match status" value="1"/>
</dbReference>
<accession>A0A5C6CSZ3</accession>
<keyword evidence="5" id="KW-1185">Reference proteome</keyword>
<evidence type="ECO:0000256" key="2">
    <source>
        <dbReference type="SAM" id="Phobius"/>
    </source>
</evidence>
<feature type="domain" description="VWFA" evidence="3">
    <location>
        <begin position="519"/>
        <end position="611"/>
    </location>
</feature>
<feature type="domain" description="VWFA" evidence="3">
    <location>
        <begin position="70"/>
        <end position="244"/>
    </location>
</feature>
<comment type="caution">
    <text evidence="4">The sequence shown here is derived from an EMBL/GenBank/DDBJ whole genome shotgun (WGS) entry which is preliminary data.</text>
</comment>
<feature type="transmembrane region" description="Helical" evidence="2">
    <location>
        <begin position="40"/>
        <end position="58"/>
    </location>
</feature>
<dbReference type="Pfam" id="PF00092">
    <property type="entry name" value="VWA"/>
    <property type="match status" value="1"/>
</dbReference>
<evidence type="ECO:0000259" key="3">
    <source>
        <dbReference type="PROSITE" id="PS50234"/>
    </source>
</evidence>
<dbReference type="InterPro" id="IPR036465">
    <property type="entry name" value="vWFA_dom_sf"/>
</dbReference>
<gene>
    <name evidence="4" type="ORF">Pla144_30820</name>
</gene>
<protein>
    <submittedName>
        <fullName evidence="4">von Willebrand factor type A domain protein</fullName>
    </submittedName>
</protein>
<organism evidence="4 5">
    <name type="scientific">Bythopirellula polymerisocia</name>
    <dbReference type="NCBI Taxonomy" id="2528003"/>
    <lineage>
        <taxon>Bacteria</taxon>
        <taxon>Pseudomonadati</taxon>
        <taxon>Planctomycetota</taxon>
        <taxon>Planctomycetia</taxon>
        <taxon>Pirellulales</taxon>
        <taxon>Lacipirellulaceae</taxon>
        <taxon>Bythopirellula</taxon>
    </lineage>
</organism>
<dbReference type="SUPFAM" id="SSF52317">
    <property type="entry name" value="Class I glutamine amidotransferase-like"/>
    <property type="match status" value="2"/>
</dbReference>
<dbReference type="Pfam" id="PF07090">
    <property type="entry name" value="GATase1_like"/>
    <property type="match status" value="1"/>
</dbReference>